<dbReference type="OrthoDB" id="122062at2"/>
<dbReference type="GO" id="GO:0051119">
    <property type="term" value="F:sugar transmembrane transporter activity"/>
    <property type="evidence" value="ECO:0007669"/>
    <property type="project" value="InterPro"/>
</dbReference>
<evidence type="ECO:0000256" key="1">
    <source>
        <dbReference type="ARBA" id="ARBA00004141"/>
    </source>
</evidence>
<dbReference type="RefSeq" id="WP_146789853.1">
    <property type="nucleotide sequence ID" value="NZ_BAABIO010000003.1"/>
</dbReference>
<feature type="transmembrane region" description="Helical" evidence="5">
    <location>
        <begin position="62"/>
        <end position="79"/>
    </location>
</feature>
<evidence type="ECO:0000313" key="7">
    <source>
        <dbReference type="Proteomes" id="UP000321204"/>
    </source>
</evidence>
<accession>A0A5B8ULN7</accession>
<evidence type="ECO:0000313" key="6">
    <source>
        <dbReference type="EMBL" id="QEC57483.1"/>
    </source>
</evidence>
<reference evidence="6 7" key="1">
    <citation type="journal article" date="2015" name="Int. J. Syst. Evol. Microbiol.">
        <title>Flavisolibacter ginsenosidimutans sp. nov., with ginsenoside-converting activity isolated from soil used for cultivating ginseng.</title>
        <authorList>
            <person name="Zhao Y."/>
            <person name="Liu Q."/>
            <person name="Kang M.S."/>
            <person name="Jin F."/>
            <person name="Yu H."/>
            <person name="Im W.T."/>
        </authorList>
    </citation>
    <scope>NUCLEOTIDE SEQUENCE [LARGE SCALE GENOMIC DNA]</scope>
    <source>
        <strain evidence="6 7">Gsoil 636</strain>
    </source>
</reference>
<evidence type="ECO:0008006" key="8">
    <source>
        <dbReference type="Google" id="ProtNLM"/>
    </source>
</evidence>
<keyword evidence="3 5" id="KW-1133">Transmembrane helix</keyword>
<dbReference type="SMART" id="SM00679">
    <property type="entry name" value="CTNS"/>
    <property type="match status" value="1"/>
</dbReference>
<evidence type="ECO:0000256" key="2">
    <source>
        <dbReference type="ARBA" id="ARBA00022692"/>
    </source>
</evidence>
<name>A0A5B8ULN7_9BACT</name>
<keyword evidence="7" id="KW-1185">Reference proteome</keyword>
<dbReference type="NCBIfam" id="NF037968">
    <property type="entry name" value="SemiSWEET_2"/>
    <property type="match status" value="1"/>
</dbReference>
<dbReference type="InterPro" id="IPR047662">
    <property type="entry name" value="SemiSWEET"/>
</dbReference>
<gene>
    <name evidence="6" type="ORF">FSB75_16775</name>
</gene>
<dbReference type="Pfam" id="PF04193">
    <property type="entry name" value="PQ-loop"/>
    <property type="match status" value="1"/>
</dbReference>
<feature type="transmembrane region" description="Helical" evidence="5">
    <location>
        <begin position="36"/>
        <end position="56"/>
    </location>
</feature>
<sequence length="102" mass="11559">MTAIQLLGMAAGSISAVTFLPQVIKTWKTKSADDISLLMFTFATVSVVMWLIYGIILRDVPIIYTNSLVLICSLIMLYFKFRYSHKKDKEVNAAKEILNHED</sequence>
<dbReference type="AlphaFoldDB" id="A0A5B8ULN7"/>
<keyword evidence="2 5" id="KW-0812">Transmembrane</keyword>
<dbReference type="Gene3D" id="1.20.1280.290">
    <property type="match status" value="1"/>
</dbReference>
<dbReference type="InterPro" id="IPR006603">
    <property type="entry name" value="PQ-loop_rpt"/>
</dbReference>
<evidence type="ECO:0000256" key="4">
    <source>
        <dbReference type="ARBA" id="ARBA00023136"/>
    </source>
</evidence>
<dbReference type="GO" id="GO:0016020">
    <property type="term" value="C:membrane"/>
    <property type="evidence" value="ECO:0007669"/>
    <property type="project" value="UniProtKB-SubCell"/>
</dbReference>
<proteinExistence type="predicted"/>
<dbReference type="Proteomes" id="UP000321204">
    <property type="component" value="Chromosome"/>
</dbReference>
<organism evidence="6 7">
    <name type="scientific">Flavisolibacter ginsenosidimutans</name>
    <dbReference type="NCBI Taxonomy" id="661481"/>
    <lineage>
        <taxon>Bacteria</taxon>
        <taxon>Pseudomonadati</taxon>
        <taxon>Bacteroidota</taxon>
        <taxon>Chitinophagia</taxon>
        <taxon>Chitinophagales</taxon>
        <taxon>Chitinophagaceae</taxon>
        <taxon>Flavisolibacter</taxon>
    </lineage>
</organism>
<dbReference type="KEGG" id="fgg:FSB75_16775"/>
<protein>
    <recommendedName>
        <fullName evidence="8">Sugar transporter SemiSWEET</fullName>
    </recommendedName>
</protein>
<dbReference type="EMBL" id="CP042433">
    <property type="protein sequence ID" value="QEC57483.1"/>
    <property type="molecule type" value="Genomic_DNA"/>
</dbReference>
<evidence type="ECO:0000256" key="3">
    <source>
        <dbReference type="ARBA" id="ARBA00022989"/>
    </source>
</evidence>
<keyword evidence="4 5" id="KW-0472">Membrane</keyword>
<comment type="subcellular location">
    <subcellularLocation>
        <location evidence="1">Membrane</location>
        <topology evidence="1">Multi-pass membrane protein</topology>
    </subcellularLocation>
</comment>
<evidence type="ECO:0000256" key="5">
    <source>
        <dbReference type="SAM" id="Phobius"/>
    </source>
</evidence>